<gene>
    <name evidence="14" type="primary">VTS1</name>
    <name evidence="14" type="ORF">EIP91_010036</name>
</gene>
<evidence type="ECO:0000313" key="14">
    <source>
        <dbReference type="EMBL" id="TCD60474.1"/>
    </source>
</evidence>
<reference evidence="14 15" key="1">
    <citation type="submission" date="2018-11" db="EMBL/GenBank/DDBJ databases">
        <title>Genome assembly of Steccherinum ochraceum LE-BIN_3174, the white-rot fungus of the Steccherinaceae family (The Residual Polyporoid clade, Polyporales, Basidiomycota).</title>
        <authorList>
            <person name="Fedorova T.V."/>
            <person name="Glazunova O.A."/>
            <person name="Landesman E.O."/>
            <person name="Moiseenko K.V."/>
            <person name="Psurtseva N.V."/>
            <person name="Savinova O.S."/>
            <person name="Shakhova N.V."/>
            <person name="Tyazhelova T.V."/>
            <person name="Vasina D.V."/>
        </authorList>
    </citation>
    <scope>NUCLEOTIDE SEQUENCE [LARGE SCALE GENOMIC DNA]</scope>
    <source>
        <strain evidence="14 15">LE-BIN_3174</strain>
    </source>
</reference>
<dbReference type="InterPro" id="IPR001660">
    <property type="entry name" value="SAM"/>
</dbReference>
<evidence type="ECO:0000256" key="8">
    <source>
        <dbReference type="ARBA" id="ARBA00022927"/>
    </source>
</evidence>
<evidence type="ECO:0000256" key="9">
    <source>
        <dbReference type="ARBA" id="ARBA00024046"/>
    </source>
</evidence>
<dbReference type="FunFam" id="1.10.150.50:FF:000033">
    <property type="entry name" value="Protein vts1, variant"/>
    <property type="match status" value="1"/>
</dbReference>
<dbReference type="GO" id="GO:0000166">
    <property type="term" value="F:nucleotide binding"/>
    <property type="evidence" value="ECO:0007669"/>
    <property type="project" value="UniProtKB-KW"/>
</dbReference>
<dbReference type="CDD" id="cd09556">
    <property type="entry name" value="SAM_VTS1_fungal"/>
    <property type="match status" value="1"/>
</dbReference>
<keyword evidence="6" id="KW-0547">Nucleotide-binding</keyword>
<evidence type="ECO:0000256" key="12">
    <source>
        <dbReference type="SAM" id="MobiDB-lite"/>
    </source>
</evidence>
<feature type="compositionally biased region" description="Polar residues" evidence="12">
    <location>
        <begin position="1"/>
        <end position="14"/>
    </location>
</feature>
<keyword evidence="15" id="KW-1185">Reference proteome</keyword>
<keyword evidence="8" id="KW-0653">Protein transport</keyword>
<evidence type="ECO:0000256" key="10">
    <source>
        <dbReference type="ARBA" id="ARBA00024136"/>
    </source>
</evidence>
<evidence type="ECO:0000256" key="11">
    <source>
        <dbReference type="ARBA" id="ARBA00073291"/>
    </source>
</evidence>
<dbReference type="GO" id="GO:0005829">
    <property type="term" value="C:cytosol"/>
    <property type="evidence" value="ECO:0007669"/>
    <property type="project" value="UniProtKB-SubCell"/>
</dbReference>
<dbReference type="InterPro" id="IPR037635">
    <property type="entry name" value="VTS1_SAM"/>
</dbReference>
<dbReference type="Proteomes" id="UP000292702">
    <property type="component" value="Unassembled WGS sequence"/>
</dbReference>
<dbReference type="GO" id="GO:0003729">
    <property type="term" value="F:mRNA binding"/>
    <property type="evidence" value="ECO:0007669"/>
    <property type="project" value="InterPro"/>
</dbReference>
<evidence type="ECO:0000256" key="5">
    <source>
        <dbReference type="ARBA" id="ARBA00022490"/>
    </source>
</evidence>
<dbReference type="Gene3D" id="1.10.150.50">
    <property type="entry name" value="Transcription Factor, Ets-1"/>
    <property type="match status" value="1"/>
</dbReference>
<proteinExistence type="inferred from homology"/>
<evidence type="ECO:0000256" key="7">
    <source>
        <dbReference type="ARBA" id="ARBA00022884"/>
    </source>
</evidence>
<evidence type="ECO:0000256" key="2">
    <source>
        <dbReference type="ARBA" id="ARBA00004514"/>
    </source>
</evidence>
<dbReference type="EMBL" id="RWJN01000592">
    <property type="protein sequence ID" value="TCD60474.1"/>
    <property type="molecule type" value="Genomic_DNA"/>
</dbReference>
<comment type="similarity">
    <text evidence="3">Belongs to the VTS1 family.</text>
</comment>
<dbReference type="OrthoDB" id="2155283at2759"/>
<dbReference type="Pfam" id="PF07647">
    <property type="entry name" value="SAM_2"/>
    <property type="match status" value="1"/>
</dbReference>
<feature type="domain" description="SAM" evidence="13">
    <location>
        <begin position="27"/>
        <end position="88"/>
    </location>
</feature>
<dbReference type="SMART" id="SM00454">
    <property type="entry name" value="SAM"/>
    <property type="match status" value="1"/>
</dbReference>
<evidence type="ECO:0000256" key="4">
    <source>
        <dbReference type="ARBA" id="ARBA00022448"/>
    </source>
</evidence>
<organism evidence="14 15">
    <name type="scientific">Steccherinum ochraceum</name>
    <dbReference type="NCBI Taxonomy" id="92696"/>
    <lineage>
        <taxon>Eukaryota</taxon>
        <taxon>Fungi</taxon>
        <taxon>Dikarya</taxon>
        <taxon>Basidiomycota</taxon>
        <taxon>Agaricomycotina</taxon>
        <taxon>Agaricomycetes</taxon>
        <taxon>Polyporales</taxon>
        <taxon>Steccherinaceae</taxon>
        <taxon>Steccherinum</taxon>
    </lineage>
</organism>
<comment type="subunit">
    <text evidence="9">Monomer. Binds to RNA.</text>
</comment>
<dbReference type="AlphaFoldDB" id="A0A4R0RDD1"/>
<keyword evidence="7" id="KW-0694">RNA-binding</keyword>
<evidence type="ECO:0000256" key="6">
    <source>
        <dbReference type="ARBA" id="ARBA00022741"/>
    </source>
</evidence>
<accession>A0A4R0RDD1</accession>
<dbReference type="PANTHER" id="PTHR12515">
    <property type="entry name" value="STERILE ALPHA MOTIF DOMAIN CONTAINING PROTEIN 4-RELATED"/>
    <property type="match status" value="1"/>
</dbReference>
<dbReference type="GO" id="GO:0003677">
    <property type="term" value="F:DNA binding"/>
    <property type="evidence" value="ECO:0007669"/>
    <property type="project" value="UniProtKB-KW"/>
</dbReference>
<comment type="caution">
    <text evidence="14">The sequence shown here is derived from an EMBL/GenBank/DDBJ whole genome shotgun (WGS) entry which is preliminary data.</text>
</comment>
<sequence>MRSPNSSVKSPNSTRDGKKDEEDVDPKVLEDVPAWLRSLRLHKYTPNFEGMHWKDMVMMDEAALEAKGVAALGARRKMMKTFEIVRKKMGVDTPAGAAASA</sequence>
<dbReference type="InterPro" id="IPR013761">
    <property type="entry name" value="SAM/pointed_sf"/>
</dbReference>
<dbReference type="InterPro" id="IPR050897">
    <property type="entry name" value="SMAUG/VTS1_RNA-bind"/>
</dbReference>
<evidence type="ECO:0000313" key="15">
    <source>
        <dbReference type="Proteomes" id="UP000292702"/>
    </source>
</evidence>
<feature type="compositionally biased region" description="Basic and acidic residues" evidence="12">
    <location>
        <begin position="15"/>
        <end position="27"/>
    </location>
</feature>
<evidence type="ECO:0000256" key="1">
    <source>
        <dbReference type="ARBA" id="ARBA00004201"/>
    </source>
</evidence>
<evidence type="ECO:0000259" key="13">
    <source>
        <dbReference type="PROSITE" id="PS50105"/>
    </source>
</evidence>
<dbReference type="STRING" id="92696.A0A4R0RDD1"/>
<dbReference type="PANTHER" id="PTHR12515:SF5">
    <property type="entry name" value="PROTEIN SMAUG"/>
    <property type="match status" value="1"/>
</dbReference>
<dbReference type="PROSITE" id="PS50105">
    <property type="entry name" value="SAM_DOMAIN"/>
    <property type="match status" value="1"/>
</dbReference>
<keyword evidence="5" id="KW-0963">Cytoplasm</keyword>
<feature type="region of interest" description="Disordered" evidence="12">
    <location>
        <begin position="1"/>
        <end position="27"/>
    </location>
</feature>
<keyword evidence="14" id="KW-0238">DNA-binding</keyword>
<keyword evidence="4" id="KW-0813">Transport</keyword>
<dbReference type="GO" id="GO:0000932">
    <property type="term" value="C:P-body"/>
    <property type="evidence" value="ECO:0007669"/>
    <property type="project" value="UniProtKB-SubCell"/>
</dbReference>
<protein>
    <recommendedName>
        <fullName evidence="10">RNA-binding protein VTS1</fullName>
    </recommendedName>
    <alternativeName>
        <fullName evidence="11">RNA-binding protein vts1</fullName>
    </alternativeName>
</protein>
<dbReference type="SUPFAM" id="SSF47769">
    <property type="entry name" value="SAM/Pointed domain"/>
    <property type="match status" value="1"/>
</dbReference>
<comment type="subcellular location">
    <subcellularLocation>
        <location evidence="1">Cytoplasm</location>
        <location evidence="1">P-body</location>
    </subcellularLocation>
    <subcellularLocation>
        <location evidence="2">Cytoplasm</location>
        <location evidence="2">Cytosol</location>
    </subcellularLocation>
</comment>
<name>A0A4R0RDD1_9APHY</name>
<dbReference type="GO" id="GO:0000289">
    <property type="term" value="P:nuclear-transcribed mRNA poly(A) tail shortening"/>
    <property type="evidence" value="ECO:0007669"/>
    <property type="project" value="TreeGrafter"/>
</dbReference>
<dbReference type="GO" id="GO:0015031">
    <property type="term" value="P:protein transport"/>
    <property type="evidence" value="ECO:0007669"/>
    <property type="project" value="UniProtKB-KW"/>
</dbReference>
<evidence type="ECO:0000256" key="3">
    <source>
        <dbReference type="ARBA" id="ARBA00007325"/>
    </source>
</evidence>